<sequence>MSTRRKVVPVMEVHEAKAFLAVARELHFGRAAASLRIAQPPLSRLIKSIETSLGTALFERSTRQVALTPAGEALVEPAKALVAASEQARGAVAKSVTGETGRVRLGFAGASINRTVGALARTVRTHRPGIHLELHGSQFSHLAMQKVLDGSLDTVIGRWDFVPAELRSSVLGYEEVMAVLPADHPLAGEASVSMAQLAEESWVVLPSGPGAALQNRLTSLAMAAGYMPRIAQVAPDSWTLLVLVAAQIGCALSLDTVRDNVSSEGVVFLPLTEEQPPLEVQILWRGGDPNPALRSVVAMAQNLYGGPRRAGGSGAGVG</sequence>
<dbReference type="InterPro" id="IPR005119">
    <property type="entry name" value="LysR_subst-bd"/>
</dbReference>
<protein>
    <submittedName>
        <fullName evidence="6">LysR family transcriptional regulator</fullName>
    </submittedName>
</protein>
<dbReference type="PRINTS" id="PR00039">
    <property type="entry name" value="HTHLYSR"/>
</dbReference>
<keyword evidence="2" id="KW-0805">Transcription regulation</keyword>
<comment type="similarity">
    <text evidence="1">Belongs to the LysR transcriptional regulatory family.</text>
</comment>
<dbReference type="FunFam" id="1.10.10.10:FF:000001">
    <property type="entry name" value="LysR family transcriptional regulator"/>
    <property type="match status" value="1"/>
</dbReference>
<dbReference type="STRING" id="1272.GCA_900014985_00524"/>
<dbReference type="Gene3D" id="1.10.10.10">
    <property type="entry name" value="Winged helix-like DNA-binding domain superfamily/Winged helix DNA-binding domain"/>
    <property type="match status" value="1"/>
</dbReference>
<dbReference type="GO" id="GO:0003700">
    <property type="term" value="F:DNA-binding transcription factor activity"/>
    <property type="evidence" value="ECO:0007669"/>
    <property type="project" value="InterPro"/>
</dbReference>
<dbReference type="PANTHER" id="PTHR30346">
    <property type="entry name" value="TRANSCRIPTIONAL DUAL REGULATOR HCAR-RELATED"/>
    <property type="match status" value="1"/>
</dbReference>
<evidence type="ECO:0000256" key="3">
    <source>
        <dbReference type="ARBA" id="ARBA00023125"/>
    </source>
</evidence>
<evidence type="ECO:0000256" key="4">
    <source>
        <dbReference type="ARBA" id="ARBA00023163"/>
    </source>
</evidence>
<accession>A0A4Y4D5U1</accession>
<gene>
    <name evidence="6" type="ORF">KVA01_12190</name>
</gene>
<dbReference type="InterPro" id="IPR036388">
    <property type="entry name" value="WH-like_DNA-bd_sf"/>
</dbReference>
<name>A0A4Y4D5U1_KOCVA</name>
<proteinExistence type="inferred from homology"/>
<dbReference type="InterPro" id="IPR036390">
    <property type="entry name" value="WH_DNA-bd_sf"/>
</dbReference>
<feature type="domain" description="HTH lysR-type" evidence="5">
    <location>
        <begin position="11"/>
        <end position="68"/>
    </location>
</feature>
<dbReference type="PANTHER" id="PTHR30346:SF28">
    <property type="entry name" value="HTH-TYPE TRANSCRIPTIONAL REGULATOR CYNR"/>
    <property type="match status" value="1"/>
</dbReference>
<dbReference type="Gene3D" id="3.40.190.10">
    <property type="entry name" value="Periplasmic binding protein-like II"/>
    <property type="match status" value="2"/>
</dbReference>
<dbReference type="RefSeq" id="WP_231860553.1">
    <property type="nucleotide sequence ID" value="NZ_BJNW01000008.1"/>
</dbReference>
<reference evidence="6 7" key="1">
    <citation type="submission" date="2019-06" db="EMBL/GenBank/DDBJ databases">
        <title>Whole genome shotgun sequence of Kocuria varians NBRC 15358.</title>
        <authorList>
            <person name="Hosoyama A."/>
            <person name="Uohara A."/>
            <person name="Ohji S."/>
            <person name="Ichikawa N."/>
        </authorList>
    </citation>
    <scope>NUCLEOTIDE SEQUENCE [LARGE SCALE GENOMIC DNA]</scope>
    <source>
        <strain evidence="6 7">NBRC 15358</strain>
    </source>
</reference>
<comment type="caution">
    <text evidence="6">The sequence shown here is derived from an EMBL/GenBank/DDBJ whole genome shotgun (WGS) entry which is preliminary data.</text>
</comment>
<dbReference type="AlphaFoldDB" id="A0A4Y4D5U1"/>
<dbReference type="SUPFAM" id="SSF53850">
    <property type="entry name" value="Periplasmic binding protein-like II"/>
    <property type="match status" value="1"/>
</dbReference>
<keyword evidence="7" id="KW-1185">Reference proteome</keyword>
<dbReference type="GO" id="GO:0032993">
    <property type="term" value="C:protein-DNA complex"/>
    <property type="evidence" value="ECO:0007669"/>
    <property type="project" value="TreeGrafter"/>
</dbReference>
<dbReference type="SUPFAM" id="SSF46785">
    <property type="entry name" value="Winged helix' DNA-binding domain"/>
    <property type="match status" value="1"/>
</dbReference>
<evidence type="ECO:0000256" key="2">
    <source>
        <dbReference type="ARBA" id="ARBA00023015"/>
    </source>
</evidence>
<dbReference type="CDD" id="cd08414">
    <property type="entry name" value="PBP2_LTTR_aromatics_like"/>
    <property type="match status" value="1"/>
</dbReference>
<keyword evidence="4" id="KW-0804">Transcription</keyword>
<dbReference type="EMBL" id="BJNW01000008">
    <property type="protein sequence ID" value="GEC99064.1"/>
    <property type="molecule type" value="Genomic_DNA"/>
</dbReference>
<dbReference type="InterPro" id="IPR000847">
    <property type="entry name" value="LysR_HTH_N"/>
</dbReference>
<dbReference type="PROSITE" id="PS50931">
    <property type="entry name" value="HTH_LYSR"/>
    <property type="match status" value="1"/>
</dbReference>
<dbReference type="Pfam" id="PF00126">
    <property type="entry name" value="HTH_1"/>
    <property type="match status" value="1"/>
</dbReference>
<evidence type="ECO:0000313" key="7">
    <source>
        <dbReference type="Proteomes" id="UP000315730"/>
    </source>
</evidence>
<evidence type="ECO:0000259" key="5">
    <source>
        <dbReference type="PROSITE" id="PS50931"/>
    </source>
</evidence>
<dbReference type="Proteomes" id="UP000315730">
    <property type="component" value="Unassembled WGS sequence"/>
</dbReference>
<dbReference type="GO" id="GO:0003677">
    <property type="term" value="F:DNA binding"/>
    <property type="evidence" value="ECO:0007669"/>
    <property type="project" value="UniProtKB-KW"/>
</dbReference>
<evidence type="ECO:0000256" key="1">
    <source>
        <dbReference type="ARBA" id="ARBA00009437"/>
    </source>
</evidence>
<keyword evidence="3" id="KW-0238">DNA-binding</keyword>
<evidence type="ECO:0000313" key="6">
    <source>
        <dbReference type="EMBL" id="GEC99064.1"/>
    </source>
</evidence>
<organism evidence="6 7">
    <name type="scientific">Kocuria varians</name>
    <name type="common">Micrococcus varians</name>
    <dbReference type="NCBI Taxonomy" id="1272"/>
    <lineage>
        <taxon>Bacteria</taxon>
        <taxon>Bacillati</taxon>
        <taxon>Actinomycetota</taxon>
        <taxon>Actinomycetes</taxon>
        <taxon>Micrococcales</taxon>
        <taxon>Micrococcaceae</taxon>
        <taxon>Kocuria</taxon>
    </lineage>
</organism>
<dbReference type="Pfam" id="PF03466">
    <property type="entry name" value="LysR_substrate"/>
    <property type="match status" value="1"/>
</dbReference>